<dbReference type="EMBL" id="JAAGVB010000328">
    <property type="protein sequence ID" value="NEW37037.1"/>
    <property type="molecule type" value="Genomic_DNA"/>
</dbReference>
<sequence>MTTYPDAVTSTVEIDFDDWVPEDSRQAVRNSINALAVRHSAENARRRELDAED</sequence>
<dbReference type="Proteomes" id="UP000471166">
    <property type="component" value="Unassembled WGS sequence"/>
</dbReference>
<dbReference type="AlphaFoldDB" id="A0A6P1CZ21"/>
<name>A0A6P1CZ21_9NOCA</name>
<proteinExistence type="predicted"/>
<feature type="non-terminal residue" evidence="1">
    <location>
        <position position="53"/>
    </location>
</feature>
<comment type="caution">
    <text evidence="1">The sequence shown here is derived from an EMBL/GenBank/DDBJ whole genome shotgun (WGS) entry which is preliminary data.</text>
</comment>
<reference evidence="1 2" key="1">
    <citation type="submission" date="2020-01" db="EMBL/GenBank/DDBJ databases">
        <title>Genetics and antimicrobial susceptibilities of Nocardia species isolated from the soil; a comparison with species isolated from humans.</title>
        <authorList>
            <person name="Carrasco G."/>
            <person name="Monzon S."/>
            <person name="Sansegundo M."/>
            <person name="Garcia E."/>
            <person name="Garrido N."/>
            <person name="Medina M.J."/>
            <person name="Villalon P."/>
            <person name="Ramirez-Arocha A.C."/>
            <person name="Jimenez P."/>
            <person name="Cuesta I."/>
            <person name="Valdezate S."/>
        </authorList>
    </citation>
    <scope>NUCLEOTIDE SEQUENCE [LARGE SCALE GENOMIC DNA]</scope>
    <source>
        <strain evidence="1 2">CNM20110626</strain>
    </source>
</reference>
<evidence type="ECO:0000313" key="1">
    <source>
        <dbReference type="EMBL" id="NEW37037.1"/>
    </source>
</evidence>
<accession>A0A6P1CZ21</accession>
<gene>
    <name evidence="1" type="ORF">GV791_31465</name>
</gene>
<protein>
    <submittedName>
        <fullName evidence="1">Uncharacterized protein</fullName>
    </submittedName>
</protein>
<organism evidence="1 2">
    <name type="scientific">Nocardia cyriacigeorgica</name>
    <dbReference type="NCBI Taxonomy" id="135487"/>
    <lineage>
        <taxon>Bacteria</taxon>
        <taxon>Bacillati</taxon>
        <taxon>Actinomycetota</taxon>
        <taxon>Actinomycetes</taxon>
        <taxon>Mycobacteriales</taxon>
        <taxon>Nocardiaceae</taxon>
        <taxon>Nocardia</taxon>
    </lineage>
</organism>
<evidence type="ECO:0000313" key="2">
    <source>
        <dbReference type="Proteomes" id="UP000471166"/>
    </source>
</evidence>